<dbReference type="Proteomes" id="UP001239462">
    <property type="component" value="Unassembled WGS sequence"/>
</dbReference>
<organism evidence="2 3">
    <name type="scientific">Roseiconus lacunae</name>
    <dbReference type="NCBI Taxonomy" id="2605694"/>
    <lineage>
        <taxon>Bacteria</taxon>
        <taxon>Pseudomonadati</taxon>
        <taxon>Planctomycetota</taxon>
        <taxon>Planctomycetia</taxon>
        <taxon>Pirellulales</taxon>
        <taxon>Pirellulaceae</taxon>
        <taxon>Roseiconus</taxon>
    </lineage>
</organism>
<name>A0ABT7PHD7_9BACT</name>
<evidence type="ECO:0000313" key="2">
    <source>
        <dbReference type="EMBL" id="MDM4015912.1"/>
    </source>
</evidence>
<keyword evidence="3" id="KW-1185">Reference proteome</keyword>
<keyword evidence="1" id="KW-0812">Transmembrane</keyword>
<gene>
    <name evidence="2" type="ORF">QTN89_10755</name>
</gene>
<feature type="transmembrane region" description="Helical" evidence="1">
    <location>
        <begin position="37"/>
        <end position="55"/>
    </location>
</feature>
<reference evidence="2 3" key="1">
    <citation type="submission" date="2023-06" db="EMBL/GenBank/DDBJ databases">
        <title>Roseiconus lacunae JC819 isolated from Gulf of Mannar region, Tamil Nadu.</title>
        <authorList>
            <person name="Pk S."/>
            <person name="Ch S."/>
            <person name="Ch V.R."/>
        </authorList>
    </citation>
    <scope>NUCLEOTIDE SEQUENCE [LARGE SCALE GENOMIC DNA]</scope>
    <source>
        <strain evidence="2 3">JC819</strain>
    </source>
</reference>
<dbReference type="RefSeq" id="WP_289163474.1">
    <property type="nucleotide sequence ID" value="NZ_JASZZN010000007.1"/>
</dbReference>
<evidence type="ECO:0000313" key="3">
    <source>
        <dbReference type="Proteomes" id="UP001239462"/>
    </source>
</evidence>
<comment type="caution">
    <text evidence="2">The sequence shown here is derived from an EMBL/GenBank/DDBJ whole genome shotgun (WGS) entry which is preliminary data.</text>
</comment>
<keyword evidence="1" id="KW-1133">Transmembrane helix</keyword>
<dbReference type="EMBL" id="JASZZN010000007">
    <property type="protein sequence ID" value="MDM4015912.1"/>
    <property type="molecule type" value="Genomic_DNA"/>
</dbReference>
<accession>A0ABT7PHD7</accession>
<feature type="transmembrane region" description="Helical" evidence="1">
    <location>
        <begin position="6"/>
        <end position="25"/>
    </location>
</feature>
<evidence type="ECO:0008006" key="4">
    <source>
        <dbReference type="Google" id="ProtNLM"/>
    </source>
</evidence>
<sequence>MVYLLSLFSLLALMSVCAIFLIRLIERRFTAYTSFQVAFAGCFSAAIGWELFFLIDSLVFGGMYNPEVHSYGSGIAPAATLFCVRVVFHTVVFLGVATLLRRLKPWFYQGTQSPIT</sequence>
<proteinExistence type="predicted"/>
<evidence type="ECO:0000256" key="1">
    <source>
        <dbReference type="SAM" id="Phobius"/>
    </source>
</evidence>
<keyword evidence="1" id="KW-0472">Membrane</keyword>
<protein>
    <recommendedName>
        <fullName evidence="4">Lycopene cyclase domain-containing protein</fullName>
    </recommendedName>
</protein>
<feature type="transmembrane region" description="Helical" evidence="1">
    <location>
        <begin position="75"/>
        <end position="100"/>
    </location>
</feature>